<keyword evidence="2" id="KW-0812">Transmembrane</keyword>
<keyword evidence="4" id="KW-1185">Reference proteome</keyword>
<proteinExistence type="predicted"/>
<accession>A0AAV9PIE5</accession>
<evidence type="ECO:0000256" key="1">
    <source>
        <dbReference type="SAM" id="MobiDB-lite"/>
    </source>
</evidence>
<comment type="caution">
    <text evidence="3">The sequence shown here is derived from an EMBL/GenBank/DDBJ whole genome shotgun (WGS) entry which is preliminary data.</text>
</comment>
<protein>
    <submittedName>
        <fullName evidence="3">Uncharacterized protein</fullName>
    </submittedName>
</protein>
<feature type="region of interest" description="Disordered" evidence="1">
    <location>
        <begin position="232"/>
        <end position="266"/>
    </location>
</feature>
<feature type="transmembrane region" description="Helical" evidence="2">
    <location>
        <begin position="37"/>
        <end position="62"/>
    </location>
</feature>
<reference evidence="3 4" key="1">
    <citation type="submission" date="2023-08" db="EMBL/GenBank/DDBJ databases">
        <title>Black Yeasts Isolated from many extreme environments.</title>
        <authorList>
            <person name="Coleine C."/>
            <person name="Stajich J.E."/>
            <person name="Selbmann L."/>
        </authorList>
    </citation>
    <scope>NUCLEOTIDE SEQUENCE [LARGE SCALE GENOMIC DNA]</scope>
    <source>
        <strain evidence="3 4">CCFEE 5935</strain>
    </source>
</reference>
<evidence type="ECO:0000313" key="4">
    <source>
        <dbReference type="Proteomes" id="UP001337655"/>
    </source>
</evidence>
<dbReference type="GeneID" id="89925060"/>
<feature type="compositionally biased region" description="Low complexity" evidence="1">
    <location>
        <begin position="244"/>
        <end position="254"/>
    </location>
</feature>
<dbReference type="Proteomes" id="UP001337655">
    <property type="component" value="Unassembled WGS sequence"/>
</dbReference>
<organism evidence="3 4">
    <name type="scientific">Saxophila tyrrhenica</name>
    <dbReference type="NCBI Taxonomy" id="1690608"/>
    <lineage>
        <taxon>Eukaryota</taxon>
        <taxon>Fungi</taxon>
        <taxon>Dikarya</taxon>
        <taxon>Ascomycota</taxon>
        <taxon>Pezizomycotina</taxon>
        <taxon>Dothideomycetes</taxon>
        <taxon>Dothideomycetidae</taxon>
        <taxon>Mycosphaerellales</taxon>
        <taxon>Extremaceae</taxon>
        <taxon>Saxophila</taxon>
    </lineage>
</organism>
<name>A0AAV9PIE5_9PEZI</name>
<evidence type="ECO:0000313" key="3">
    <source>
        <dbReference type="EMBL" id="KAK5172077.1"/>
    </source>
</evidence>
<evidence type="ECO:0000256" key="2">
    <source>
        <dbReference type="SAM" id="Phobius"/>
    </source>
</evidence>
<keyword evidence="2" id="KW-1133">Transmembrane helix</keyword>
<feature type="transmembrane region" description="Helical" evidence="2">
    <location>
        <begin position="74"/>
        <end position="97"/>
    </location>
</feature>
<dbReference type="EMBL" id="JAVRRT010000005">
    <property type="protein sequence ID" value="KAK5172077.1"/>
    <property type="molecule type" value="Genomic_DNA"/>
</dbReference>
<dbReference type="AlphaFoldDB" id="A0AAV9PIE5"/>
<gene>
    <name evidence="3" type="ORF">LTR77_003714</name>
</gene>
<keyword evidence="2" id="KW-0472">Membrane</keyword>
<sequence>MAMPKHQHALCSEASTAAQDKTKYTYPENLNIFNSGAVAVVSMGFIRIACIGAFMYGAFYVLPSAIFDTNAPWWMLPTVSALACVPLLASGAFGGFVNHINVILPTSARRTRQDLLSWAAGAPAETHVQIKTMWFKPWPKTKTVRLGDLRRLPYSSLRLTNLEHIPSGARIDHQNAGWTGWLVRAVMGRYWVSRAQVKDRSRAPGVWDRMWEDIPLAGGKVDEIRRAQKAAYAISNRTSTSNTPRPAARGRAAAPPRPLRQEKHTQ</sequence>
<dbReference type="RefSeq" id="XP_064660921.1">
    <property type="nucleotide sequence ID" value="XM_064800970.1"/>
</dbReference>